<gene>
    <name evidence="1" type="ORF">OJF2_51830</name>
</gene>
<evidence type="ECO:0000313" key="2">
    <source>
        <dbReference type="Proteomes" id="UP000324233"/>
    </source>
</evidence>
<dbReference type="KEGG" id="agv:OJF2_51830"/>
<dbReference type="EMBL" id="CP042997">
    <property type="protein sequence ID" value="QEH36599.1"/>
    <property type="molecule type" value="Genomic_DNA"/>
</dbReference>
<accession>A0A5B9W8V3</accession>
<proteinExistence type="predicted"/>
<organism evidence="1 2">
    <name type="scientific">Aquisphaera giovannonii</name>
    <dbReference type="NCBI Taxonomy" id="406548"/>
    <lineage>
        <taxon>Bacteria</taxon>
        <taxon>Pseudomonadati</taxon>
        <taxon>Planctomycetota</taxon>
        <taxon>Planctomycetia</taxon>
        <taxon>Isosphaerales</taxon>
        <taxon>Isosphaeraceae</taxon>
        <taxon>Aquisphaera</taxon>
    </lineage>
</organism>
<dbReference type="Proteomes" id="UP000324233">
    <property type="component" value="Chromosome"/>
</dbReference>
<evidence type="ECO:0000313" key="1">
    <source>
        <dbReference type="EMBL" id="QEH36599.1"/>
    </source>
</evidence>
<sequence>MLFAPIDYRGLFTLGAMLLSLVSRTVDHHLKQREGA</sequence>
<keyword evidence="2" id="KW-1185">Reference proteome</keyword>
<name>A0A5B9W8V3_9BACT</name>
<reference evidence="1 2" key="1">
    <citation type="submission" date="2019-08" db="EMBL/GenBank/DDBJ databases">
        <title>Deep-cultivation of Planctomycetes and their phenomic and genomic characterization uncovers novel biology.</title>
        <authorList>
            <person name="Wiegand S."/>
            <person name="Jogler M."/>
            <person name="Boedeker C."/>
            <person name="Pinto D."/>
            <person name="Vollmers J."/>
            <person name="Rivas-Marin E."/>
            <person name="Kohn T."/>
            <person name="Peeters S.H."/>
            <person name="Heuer A."/>
            <person name="Rast P."/>
            <person name="Oberbeckmann S."/>
            <person name="Bunk B."/>
            <person name="Jeske O."/>
            <person name="Meyerdierks A."/>
            <person name="Storesund J.E."/>
            <person name="Kallscheuer N."/>
            <person name="Luecker S."/>
            <person name="Lage O.M."/>
            <person name="Pohl T."/>
            <person name="Merkel B.J."/>
            <person name="Hornburger P."/>
            <person name="Mueller R.-W."/>
            <person name="Bruemmer F."/>
            <person name="Labrenz M."/>
            <person name="Spormann A.M."/>
            <person name="Op den Camp H."/>
            <person name="Overmann J."/>
            <person name="Amann R."/>
            <person name="Jetten M.S.M."/>
            <person name="Mascher T."/>
            <person name="Medema M.H."/>
            <person name="Devos D.P."/>
            <person name="Kaster A.-K."/>
            <person name="Ovreas L."/>
            <person name="Rohde M."/>
            <person name="Galperin M.Y."/>
            <person name="Jogler C."/>
        </authorList>
    </citation>
    <scope>NUCLEOTIDE SEQUENCE [LARGE SCALE GENOMIC DNA]</scope>
    <source>
        <strain evidence="1 2">OJF2</strain>
    </source>
</reference>
<protein>
    <submittedName>
        <fullName evidence="1">Uncharacterized protein</fullName>
    </submittedName>
</protein>
<dbReference type="AlphaFoldDB" id="A0A5B9W8V3"/>